<dbReference type="KEGG" id="paln:B0W48_15270"/>
<keyword evidence="2" id="KW-0596">Phosphopantetheine</keyword>
<dbReference type="EMBL" id="CP019628">
    <property type="protein sequence ID" value="AQQ01009.1"/>
    <property type="molecule type" value="Genomic_DNA"/>
</dbReference>
<dbReference type="CDD" id="cd12117">
    <property type="entry name" value="A_NRPS_Srf_like"/>
    <property type="match status" value="1"/>
</dbReference>
<dbReference type="InterPro" id="IPR000873">
    <property type="entry name" value="AMP-dep_synth/lig_dom"/>
</dbReference>
<dbReference type="PROSITE" id="PS50075">
    <property type="entry name" value="CARRIER"/>
    <property type="match status" value="4"/>
</dbReference>
<dbReference type="PANTHER" id="PTHR45527">
    <property type="entry name" value="NONRIBOSOMAL PEPTIDE SYNTHETASE"/>
    <property type="match status" value="1"/>
</dbReference>
<evidence type="ECO:0000256" key="3">
    <source>
        <dbReference type="ARBA" id="ARBA00022553"/>
    </source>
</evidence>
<dbReference type="PROSITE" id="PS00455">
    <property type="entry name" value="AMP_BINDING"/>
    <property type="match status" value="4"/>
</dbReference>
<proteinExistence type="predicted"/>
<accession>A0A1Q2H0W2</accession>
<dbReference type="Pfam" id="PF00668">
    <property type="entry name" value="Condensation"/>
    <property type="match status" value="4"/>
</dbReference>
<comment type="cofactor">
    <cofactor evidence="1">
        <name>pantetheine 4'-phosphate</name>
        <dbReference type="ChEBI" id="CHEBI:47942"/>
    </cofactor>
</comment>
<dbReference type="InterPro" id="IPR009081">
    <property type="entry name" value="PP-bd_ACP"/>
</dbReference>
<dbReference type="InterPro" id="IPR023213">
    <property type="entry name" value="CAT-like_dom_sf"/>
</dbReference>
<dbReference type="SUPFAM" id="SSF56801">
    <property type="entry name" value="Acetyl-CoA synthetase-like"/>
    <property type="match status" value="4"/>
</dbReference>
<dbReference type="InterPro" id="IPR020845">
    <property type="entry name" value="AMP-binding_CS"/>
</dbReference>
<evidence type="ECO:0000256" key="2">
    <source>
        <dbReference type="ARBA" id="ARBA00022450"/>
    </source>
</evidence>
<dbReference type="FunFam" id="3.30.300.30:FF:000015">
    <property type="entry name" value="Nonribosomal peptide synthase SidD"/>
    <property type="match status" value="4"/>
</dbReference>
<dbReference type="Gene3D" id="3.30.300.30">
    <property type="match status" value="4"/>
</dbReference>
<dbReference type="NCBIfam" id="NF003417">
    <property type="entry name" value="PRK04813.1"/>
    <property type="match status" value="4"/>
</dbReference>
<feature type="domain" description="Carrier" evidence="4">
    <location>
        <begin position="3156"/>
        <end position="3232"/>
    </location>
</feature>
<dbReference type="GO" id="GO:0005737">
    <property type="term" value="C:cytoplasm"/>
    <property type="evidence" value="ECO:0007669"/>
    <property type="project" value="TreeGrafter"/>
</dbReference>
<dbReference type="GO" id="GO:0044550">
    <property type="term" value="P:secondary metabolite biosynthetic process"/>
    <property type="evidence" value="ECO:0007669"/>
    <property type="project" value="TreeGrafter"/>
</dbReference>
<dbReference type="RefSeq" id="WP_077537668.1">
    <property type="nucleotide sequence ID" value="NZ_CP019628.1"/>
</dbReference>
<dbReference type="Pfam" id="PF00501">
    <property type="entry name" value="AMP-binding"/>
    <property type="match status" value="4"/>
</dbReference>
<keyword evidence="3" id="KW-0597">Phosphoprotein</keyword>
<dbReference type="Pfam" id="PF13193">
    <property type="entry name" value="AMP-binding_C"/>
    <property type="match status" value="2"/>
</dbReference>
<dbReference type="Gene3D" id="2.30.38.10">
    <property type="entry name" value="Luciferase, Domain 3"/>
    <property type="match status" value="4"/>
</dbReference>
<dbReference type="InterPro" id="IPR036736">
    <property type="entry name" value="ACP-like_sf"/>
</dbReference>
<dbReference type="FunFam" id="3.40.50.980:FF:000001">
    <property type="entry name" value="Non-ribosomal peptide synthetase"/>
    <property type="match status" value="4"/>
</dbReference>
<dbReference type="FunFam" id="1.10.1200.10:FF:000005">
    <property type="entry name" value="Nonribosomal peptide synthetase 1"/>
    <property type="match status" value="1"/>
</dbReference>
<dbReference type="Gene3D" id="3.30.559.30">
    <property type="entry name" value="Nonribosomal peptide synthetase, condensation domain"/>
    <property type="match status" value="4"/>
</dbReference>
<dbReference type="SUPFAM" id="SSF47336">
    <property type="entry name" value="ACP-like"/>
    <property type="match status" value="4"/>
</dbReference>
<dbReference type="PANTHER" id="PTHR45527:SF1">
    <property type="entry name" value="FATTY ACID SYNTHASE"/>
    <property type="match status" value="1"/>
</dbReference>
<reference evidence="5 6" key="1">
    <citation type="submission" date="2017-02" db="EMBL/GenBank/DDBJ databases">
        <title>Complete genome sequence of the cold-active Pseudoalteromonas aliena strain EH1 isolated from Arctic seawater.</title>
        <authorList>
            <person name="Kim E."/>
            <person name="Heo E."/>
            <person name="Kim H."/>
            <person name="Kim D."/>
        </authorList>
    </citation>
    <scope>NUCLEOTIDE SEQUENCE [LARGE SCALE GENOMIC DNA]</scope>
    <source>
        <strain evidence="5 6">EH1</strain>
    </source>
</reference>
<gene>
    <name evidence="5" type="ORF">B0W48_15270</name>
</gene>
<feature type="domain" description="Carrier" evidence="4">
    <location>
        <begin position="4249"/>
        <end position="4326"/>
    </location>
</feature>
<dbReference type="CDD" id="cd19544">
    <property type="entry name" value="E-C_NRPS"/>
    <property type="match status" value="3"/>
</dbReference>
<feature type="domain" description="Carrier" evidence="4">
    <location>
        <begin position="2067"/>
        <end position="2143"/>
    </location>
</feature>
<dbReference type="InterPro" id="IPR010071">
    <property type="entry name" value="AA_adenyl_dom"/>
</dbReference>
<dbReference type="Gene3D" id="3.40.50.980">
    <property type="match status" value="8"/>
</dbReference>
<dbReference type="CDD" id="cd05930">
    <property type="entry name" value="A_NRPS"/>
    <property type="match status" value="2"/>
</dbReference>
<evidence type="ECO:0000259" key="4">
    <source>
        <dbReference type="PROSITE" id="PS50075"/>
    </source>
</evidence>
<evidence type="ECO:0000313" key="6">
    <source>
        <dbReference type="Proteomes" id="UP000188243"/>
    </source>
</evidence>
<dbReference type="InterPro" id="IPR001242">
    <property type="entry name" value="Condensation_dom"/>
</dbReference>
<dbReference type="FunFam" id="3.40.50.12780:FF:000012">
    <property type="entry name" value="Non-ribosomal peptide synthetase"/>
    <property type="match status" value="2"/>
</dbReference>
<dbReference type="GO" id="GO:0031177">
    <property type="term" value="F:phosphopantetheine binding"/>
    <property type="evidence" value="ECO:0007669"/>
    <property type="project" value="TreeGrafter"/>
</dbReference>
<dbReference type="STRING" id="247523.B0W48_15270"/>
<dbReference type="NCBIfam" id="TIGR01733">
    <property type="entry name" value="AA-adenyl-dom"/>
    <property type="match status" value="4"/>
</dbReference>
<dbReference type="InterPro" id="IPR045851">
    <property type="entry name" value="AMP-bd_C_sf"/>
</dbReference>
<dbReference type="GO" id="GO:0003824">
    <property type="term" value="F:catalytic activity"/>
    <property type="evidence" value="ECO:0007669"/>
    <property type="project" value="InterPro"/>
</dbReference>
<dbReference type="SUPFAM" id="SSF52777">
    <property type="entry name" value="CoA-dependent acyltransferases"/>
    <property type="match status" value="8"/>
</dbReference>
<protein>
    <recommendedName>
        <fullName evidence="4">Carrier domain-containing protein</fullName>
    </recommendedName>
</protein>
<dbReference type="InterPro" id="IPR025110">
    <property type="entry name" value="AMP-bd_C"/>
</dbReference>
<dbReference type="Gene3D" id="1.10.1200.10">
    <property type="entry name" value="ACP-like"/>
    <property type="match status" value="4"/>
</dbReference>
<dbReference type="Proteomes" id="UP000188243">
    <property type="component" value="Chromosome"/>
</dbReference>
<evidence type="ECO:0000256" key="1">
    <source>
        <dbReference type="ARBA" id="ARBA00001957"/>
    </source>
</evidence>
<dbReference type="GO" id="GO:0043041">
    <property type="term" value="P:amino acid activation for nonribosomal peptide biosynthetic process"/>
    <property type="evidence" value="ECO:0007669"/>
    <property type="project" value="TreeGrafter"/>
</dbReference>
<organism evidence="5 6">
    <name type="scientific">Pseudoalteromonas aliena</name>
    <dbReference type="NCBI Taxonomy" id="247523"/>
    <lineage>
        <taxon>Bacteria</taxon>
        <taxon>Pseudomonadati</taxon>
        <taxon>Pseudomonadota</taxon>
        <taxon>Gammaproteobacteria</taxon>
        <taxon>Alteromonadales</taxon>
        <taxon>Pseudoalteromonadaceae</taxon>
        <taxon>Pseudoalteromonas</taxon>
    </lineage>
</organism>
<dbReference type="PROSITE" id="PS00012">
    <property type="entry name" value="PHOSPHOPANTETHEINE"/>
    <property type="match status" value="2"/>
</dbReference>
<dbReference type="InterPro" id="IPR006162">
    <property type="entry name" value="Ppantetheine_attach_site"/>
</dbReference>
<sequence length="4346" mass="484119">MNNIQYPFTSTQQPVWMDQVFKPESPLYNIGGRFELMGQVDPKRLQYALDYVIAHTDVFKINIVSQGTEANQYINPEFKYTLKCIDFSEYNDAKQRTIDYCQTQMATPFNIQGDCLWRLHWLKISNHESALCVIFHHLVVDGIGGSLFLEYLSETYVKMDENGNLTDSVAERPSYLKFFDKDIAYKNSNKFVKDQAYWQAKFKLLPDPLLLKKTNRYDDQPFVKCEYELTQQQFDQIQILTAEYGCSPTHFFTTLIAVYFSLVSDGRNLVNIGMPVHNRSSAQLRKTIGMMASVIPIAVEFERSSSFADIFIAVAAELKRAYKHQKYPLHEIIRQLRPVNDGKGQLFDIHLSVEDYPSENQFCNVDSRKVPLNSGYGSHPLSIYVRSHEKINNVQIEFNFDRNFFADEDISRHVTRLTTMISEVVNMPTMLIGDYTLATKEEINQQLFDWNDCDVSYDKNLTIHQVFERCVEKNPDHIAVVFGQQSFTYAQLNVQTNKLASYLVEQQDVTLGSYVGICLNRSIEMIIAILATLKSGGAYVALDPNYPSDRLTYMMEDSGITLVLSNELCRQSLDFSQLQVIELNNLIMNSEAAPWANYAEQNFSIKCLQQPDDLAYLIYTSGSTGKPKGVMCTHQGIVNLAQNQRAQFNVKSTSKILHYASISFDAGTWDWVMALLNEATLVISSDSERLDPNQIEQLFKVQGITHVTLPPAFLANIACTDDYALQCLIVAGEACEQELMNRWAEKYDFYNAYGPSESSVCATVCKLSVDTDIHIGRPISNVSLFVLDEHQKMLPIGSIGELYIGGVGLAKGYLNKPDLTTEKFVVNPYYTDNSNSGPRLYRSGDLVRYLPSGNLEFVGRTDDQVKIRGFRIELGEIEHGLNQQILVHSSVVLTKRQGGTNQLIAFVIPTQAVSDNQVAGFILELQSELEKYLPAHMVPSCFTVLEQWPVTPNGKIDKKELLSLSTITLQGEYIAPETEMELYLAALWSELLDVEQVSAAANFFQLGGHSLLLMQLASKLQSQGRNIQVHTLFTTPILREMATCLDRYTEEVNDFKVPQNGIPKNCEYITPNMLSLVDLSQQEIDIIANKVPSGYSNIQDIYPLAPLQEGVLFVHTLNTNQDPYVTTAAFEFVDDVQLNHFKEALKSIITRHDVLRTAIFWRGRESALQVVLNEAKLPIATLTFDDKSILKESFMAYVDEHQHNLDLEAAPLMKFTVTECDLDGKCYALLTFHHLITDHVSLDILVTELQKLCVTKKIEVPTPGLYREFIARTLAHNERLNVSAFFSEKLGDVTMPTLPFELAEVTGNGIDIIDLHINLTQLLSAEIREQARHHLFSPAVIFHLAWAKVVAACCGSDDIVFGTVLSGRMNGMPGIDSMMGMMINTLPLRVKMQQGSILQQLQQVDSELKALLPYEQVSLAEAQSYSSIQGNGTLFSAILNYRHSAAKEDNITSQYGNEHWNLLNARERTNYPFGVSVNDHGQGFSLEFQIEKSITAKRISAYMQTALEKIVTELSGRCDSSEQSRFVLPKRELQQQLTDFQAGAASYPREALIHQLFEQQANKTPYAIAVECGKQKLNYQELNERANRLAHYLRDTYHVGASKLVGLCIGRSVDMLVATLAILKAGGAYLPLDPNYPQSRLSYMLEDSAVSVVITEKRLEEQLAFSTVQLVSLDSKQVLLDHQSSDELIAVKGITSASLAYVIYTSGSTGEPKGVMTPHRAVNRLVHTPNFMTLDHDTVFLQCANIAFDAATLEIWGPLLNGGRCVLFPDEFITIERLNSVIAEENITAMWLTSGLFTEWSKGCQSSLGLEYILAGGDVLNPKAVKLVQAALPKVQIINGYGPTENTTFTCCYSIPRGRNLSTGVPIGQGVQGDVVLILSPQGDLLPVGVVGELYVGGDGLALGYLNQLELTDTSFVANPYNIGFGGAKTLYKTGDLVRYTEDGLIEYVGRVDDQIKIRGFRVELGEIEKKINALTNIAHTVVVTQKDLSGNACIVAYVELKSSKIVSQDIDNANEITLALAAELPSYMVPGAFVFVDEWQLTPNGKIDKRALPEPNLSARQRNYIAPQGSKQKLLVLIWSELLGIDETKISSDANFFELGGHSLLVMKIHARLKKAGYEVETLAIFKAQTLADMALTLTTLDETKIYQVPKNLIPKGVKTITADMLPLIELEQQDLNEICLRIPGGAENIQDIYPLAALQEGILFTHTLEQKYDPYVITASLTFSDNQAFVKFVCALEQVVARHDILRSVILWRGRDKAVQIVQRTVDSLVENLKFDTNQRASVAFADFVTTGNHKIDIEEAPLLRLQVLVDESDGKVYALFKHHHLITDHVSVELILEELSMCIEGRNDELPVQVPYREFVAKSLYRAETLDSEAFFKSRLGCVEESTLPFGFTDILGDGSNSQELSYPLNTLLGKQIRIISSQQHMSPAVLFHAAWAIVLSHCCNMKEVVFGTVFSGRMSGEQGIDRMLGMLINTLPIKINLDEITTTALLEYIHAELQALIPYEQVSLADAQSHSLIEPGSPLFSTTLNYRHSQRVADDNQAQLYQIETVQERSNYPLDLSVNDFGDEFTLDFQASIGVPLELVVELMNTALESLVIDAQQMASTQVTKLAIYSQDHEQTLIAQQCGPKIKFTSNSVHQLIEQQVERSMDRIAVSYNRDFLSYRALNERANQLAHYLRVQHHVGPDTLVGLCVERSLEMMVGVLAILKAGGAYVPLDPAYPKERLAFMIEDTGLSVVLTQQKVRDLLDEFNVAAVTICVPEHFNDYAVTAPEITELTAEHLAYVMYTSGSTGTPKGVMITHGNLVNFSANCELRYDITEADNILQFSTMNFDIFVEEWLASLTRGASLILRDDAVSLSRDAFIDFCHKHAISVVSLPTAFWHQLALDQEELTALPLRLVIVGGEALDKKSVASLKPGFQLINTYGPTETTVTASGYAINDGYHETHAVPIGRANVNTACLVLSEQLTLCPPGVIGELYISGQCLAKGYLNQPALTAEYFIDNPYYDATNPALSKRLYKTGDMARLSAKGELAFMGRSDDQVKIRGFRVELGEIENKLMAEPTVVSAVVLAEHSNEGGQSLRAYIKFVMDKTDSQADELIQSLQQTLSTSLPNYMVPTAFTSVVQWPMTVNGKLDKRALLALPSRVLQQEYLAPQTYEEKLLVEICSELLALPLSKISITANFFALGGHSLLIMQLVSQLRNQGLQADVQALFKARTLQDMARQMTLFSNETRITIPANGIPIDCNSITSEMVTLATVSEQEITQIAKVTPGGMGNIQDIYPLAPLQEGVLFIHTMSEQQDPYVTSTTFEFDDGASLARFLGALQQLIARHDVLRTAILWRDRTTALQVVQREAKLAVTELSFNASEDVHDAFLAHVANADYWIELETAPLLQLSVCEDKARGKHYALLCEHHLISDHVSLEILVAELTTLLQDPEAKLAAPVPYREFVGRTLQHTAALNTKAFFSQQLGDVNTPTLPYGLTEVLNDGTGIESIKLTLAPTQAMQLRRLMRAHHSSPAAMFHLIWAKVLSVCSGQSSVVFGTVLSGRMNGMPGIESMMGMLINTLPLKVELDNHSASTLLRQINDDLQALVPYEQVSLAEAQRYSAVEGQLPLFSAMLNYRHSVQEETLEVDAGFKVIESQERTNYPFNLSVDDLGEGFALELQIDERAPAQRIAHYLEVTLNDVLSLLENDSVQSVHSLCVLPEQERKQQLDSWNDTRVEYPKELCIHELFEAQAAANPTDTALHFGEQTLSYGELNAKANQLAHYLRDNHHVGPESLVGLCVERSLEMVIGIWGILKAGGAYVPLDPDYPQARLAFLIDDASLSVVLSQNEVAERVELGGASIIMLNKLFDESGSKLSHYSKCNVSRTDSGVNKSSLAYLIYTSGSTGNPKGVMIEHQNTVAMLHWAKQAYSDSELEKVLASTSLNFDLSIYELFLPLCFGYQSVIVKNAMALMDLELDVSMINTVPSAMKALLEVDAISKHVRVINLAGEPLAAQQVNNILDTLPGVDVCNLYGPSEDTTYSTYARFSTQLTTVPDIGKLISNSQGYILGRDKELLPIGAVGELYLGGAGVARGYLNRSDLTAECFIKNPYFSENGINNSSRLYRTGDLVRYREDGRIEFIGRIDDQVKIRGFRIELGEIEHRFNSLDSIVTSKVVALSHADGNQYLVVYLQPYLTRETQWDEERQQSWLAEVKTAIRAVLPSYMVPSQFVIMAEWPLTPNGKIDQKALPEPNGQLVNQEYVALKTETEHALALIWSSLLELEITHISATANFFELGGHSLYLIKLSASIKLTFEIELTLREIYDAAELTILSQVIDSKKAQSYLKAKKANESIITSGTL</sequence>
<feature type="domain" description="Carrier" evidence="4">
    <location>
        <begin position="975"/>
        <end position="1049"/>
    </location>
</feature>
<name>A0A1Q2H0W2_9GAMM</name>
<dbReference type="Pfam" id="PF00550">
    <property type="entry name" value="PP-binding"/>
    <property type="match status" value="4"/>
</dbReference>
<dbReference type="Gene3D" id="3.30.559.10">
    <property type="entry name" value="Chloramphenicol acetyltransferase-like domain"/>
    <property type="match status" value="4"/>
</dbReference>
<evidence type="ECO:0000313" key="5">
    <source>
        <dbReference type="EMBL" id="AQQ01009.1"/>
    </source>
</evidence>